<evidence type="ECO:0000256" key="6">
    <source>
        <dbReference type="ARBA" id="ARBA00023180"/>
    </source>
</evidence>
<dbReference type="OMA" id="ASERMKF"/>
<evidence type="ECO:0000256" key="5">
    <source>
        <dbReference type="ARBA" id="ARBA00023157"/>
    </source>
</evidence>
<accession>A0A336MIB4</accession>
<dbReference type="InterPro" id="IPR002018">
    <property type="entry name" value="CarbesteraseB"/>
</dbReference>
<evidence type="ECO:0000259" key="8">
    <source>
        <dbReference type="Pfam" id="PF00135"/>
    </source>
</evidence>
<evidence type="ECO:0000256" key="2">
    <source>
        <dbReference type="ARBA" id="ARBA00010515"/>
    </source>
</evidence>
<dbReference type="Pfam" id="PF00135">
    <property type="entry name" value="COesterase"/>
    <property type="match status" value="1"/>
</dbReference>
<evidence type="ECO:0000256" key="1">
    <source>
        <dbReference type="ARBA" id="ARBA00005964"/>
    </source>
</evidence>
<sequence length="493" mass="54684">MLLDTYGGSEDCLFLNVFTPILPSENRHPKLPVMVFIHGGAFTFGSGNTFLYGPDYIVQEGVILVTINYRLGPIGFLSVGGDAPGNAGLKDQVLALKWVRDNIAAFGGNPNDVTIFGQSAGGASVHYLMLSPMASGLFHRAICQSGTALNTWARAPHARERAFALGKVLGLETNDTSKLLEHLRTVSPKMLIDAAPLTLTPEDARSNIGLPFVPVIEDSWADSQWEGTMDAFKEGHFLAEEPLELIKKKNYNNVPLLLGYNTHEAMLFIRRLRKDPSLIKAIETDFERLIPSDLQIPGGKSSEAVVSVGKDVRDFYLGSRAVSNDTLEEMIYLLTDTMFAHGIVETARQHVANGRSKVYLYRFEFDGALGLYKRLLGIARPGTCHGDELGYLFHFGLLNLSLNPHSIETQVKYRMVKMWTNFAKFGNPTPYGKDDDALNGVTWKPVNGTDVMNVPYLNINAKNEMKLNPDPDRLKFWDNLYMKYNGNTLSNTV</sequence>
<keyword evidence="6" id="KW-0325">Glycoprotein</keyword>
<dbReference type="Gene3D" id="3.40.50.1820">
    <property type="entry name" value="alpha/beta hydrolase"/>
    <property type="match status" value="1"/>
</dbReference>
<dbReference type="SUPFAM" id="SSF53474">
    <property type="entry name" value="alpha/beta-Hydrolases"/>
    <property type="match status" value="1"/>
</dbReference>
<protein>
    <recommendedName>
        <fullName evidence="7">Carboxylic ester hydrolase</fullName>
        <ecNumber evidence="7">3.1.1.-</ecNumber>
    </recommendedName>
</protein>
<proteinExistence type="inferred from homology"/>
<evidence type="ECO:0000256" key="4">
    <source>
        <dbReference type="ARBA" id="ARBA00022801"/>
    </source>
</evidence>
<evidence type="ECO:0000313" key="9">
    <source>
        <dbReference type="EMBL" id="SSX30154.1"/>
    </source>
</evidence>
<organism evidence="9">
    <name type="scientific">Culicoides sonorensis</name>
    <name type="common">Biting midge</name>
    <dbReference type="NCBI Taxonomy" id="179676"/>
    <lineage>
        <taxon>Eukaryota</taxon>
        <taxon>Metazoa</taxon>
        <taxon>Ecdysozoa</taxon>
        <taxon>Arthropoda</taxon>
        <taxon>Hexapoda</taxon>
        <taxon>Insecta</taxon>
        <taxon>Pterygota</taxon>
        <taxon>Neoptera</taxon>
        <taxon>Endopterygota</taxon>
        <taxon>Diptera</taxon>
        <taxon>Nematocera</taxon>
        <taxon>Chironomoidea</taxon>
        <taxon>Ceratopogonidae</taxon>
        <taxon>Ceratopogoninae</taxon>
        <taxon>Culicoides</taxon>
        <taxon>Monoculicoides</taxon>
    </lineage>
</organism>
<dbReference type="PROSITE" id="PS00941">
    <property type="entry name" value="CARBOXYLESTERASE_B_2"/>
    <property type="match status" value="1"/>
</dbReference>
<keyword evidence="5" id="KW-1015">Disulfide bond</keyword>
<gene>
    <name evidence="9" type="primary">CSON002106</name>
</gene>
<dbReference type="InterPro" id="IPR029058">
    <property type="entry name" value="AB_hydrolase_fold"/>
</dbReference>
<feature type="domain" description="Carboxylesterase type B" evidence="8">
    <location>
        <begin position="8"/>
        <end position="477"/>
    </location>
</feature>
<dbReference type="EMBL" id="UFQT01001349">
    <property type="protein sequence ID" value="SSX30154.1"/>
    <property type="molecule type" value="Genomic_DNA"/>
</dbReference>
<keyword evidence="4 7" id="KW-0378">Hydrolase</keyword>
<keyword evidence="3" id="KW-0719">Serine esterase</keyword>
<dbReference type="PANTHER" id="PTHR43142">
    <property type="entry name" value="CARBOXYLIC ESTER HYDROLASE"/>
    <property type="match status" value="1"/>
</dbReference>
<evidence type="ECO:0000256" key="3">
    <source>
        <dbReference type="ARBA" id="ARBA00022487"/>
    </source>
</evidence>
<evidence type="ECO:0000256" key="7">
    <source>
        <dbReference type="RuleBase" id="RU361235"/>
    </source>
</evidence>
<dbReference type="PROSITE" id="PS00122">
    <property type="entry name" value="CARBOXYLESTERASE_B_1"/>
    <property type="match status" value="1"/>
</dbReference>
<comment type="similarity">
    <text evidence="2">Belongs to the 'GDXG' lipolytic enzyme family.</text>
</comment>
<name>A0A336MIB4_CULSO</name>
<dbReference type="InterPro" id="IPR019826">
    <property type="entry name" value="Carboxylesterase_B_AS"/>
</dbReference>
<dbReference type="PROSITE" id="PS01173">
    <property type="entry name" value="LIPASE_GDXG_HIS"/>
    <property type="match status" value="1"/>
</dbReference>
<dbReference type="AlphaFoldDB" id="A0A336MIB4"/>
<dbReference type="GO" id="GO:0052689">
    <property type="term" value="F:carboxylic ester hydrolase activity"/>
    <property type="evidence" value="ECO:0007669"/>
    <property type="project" value="UniProtKB-KW"/>
</dbReference>
<dbReference type="InterPro" id="IPR002168">
    <property type="entry name" value="Lipase_GDXG_HIS_AS"/>
</dbReference>
<dbReference type="PANTHER" id="PTHR43142:SF1">
    <property type="entry name" value="CARBOXYLIC ESTER HYDROLASE"/>
    <property type="match status" value="1"/>
</dbReference>
<comment type="similarity">
    <text evidence="1 7">Belongs to the type-B carboxylesterase/lipase family.</text>
</comment>
<dbReference type="VEuPathDB" id="VectorBase:CSON002106"/>
<dbReference type="EC" id="3.1.1.-" evidence="7"/>
<dbReference type="InterPro" id="IPR019819">
    <property type="entry name" value="Carboxylesterase_B_CS"/>
</dbReference>
<reference evidence="9" key="1">
    <citation type="submission" date="2018-07" db="EMBL/GenBank/DDBJ databases">
        <authorList>
            <person name="Quirk P.G."/>
            <person name="Krulwich T.A."/>
        </authorList>
    </citation>
    <scope>NUCLEOTIDE SEQUENCE</scope>
</reference>